<dbReference type="RefSeq" id="WP_007280023.1">
    <property type="nucleotide sequence ID" value="NZ_ABCK01000019.1"/>
</dbReference>
<organism evidence="1 2">
    <name type="scientific">Lentisphaera araneosa HTCC2155</name>
    <dbReference type="NCBI Taxonomy" id="313628"/>
    <lineage>
        <taxon>Bacteria</taxon>
        <taxon>Pseudomonadati</taxon>
        <taxon>Lentisphaerota</taxon>
        <taxon>Lentisphaeria</taxon>
        <taxon>Lentisphaerales</taxon>
        <taxon>Lentisphaeraceae</taxon>
        <taxon>Lentisphaera</taxon>
    </lineage>
</organism>
<comment type="caution">
    <text evidence="1">The sequence shown here is derived from an EMBL/GenBank/DDBJ whole genome shotgun (WGS) entry which is preliminary data.</text>
</comment>
<sequence length="219" mass="24461">MTCNNSALLASFILILRKIMVEQTTIDEVVRAVLKMSEPEMTIVIDEDEEIRVITELLSSEAILIFDRWQQEALIHYKKSCMKSQVNHTKTNKKQKENTMKNPKCPGCSKHMKILPKNEPEFKKWGGRLCGTAGIFRVLNNVKPLSPILGVVGHAALSGASFYLAGRELGKRAGQYVDSHLDNRFVCYTCNIIKGDCENKVEPMGSEALADETETGKTA</sequence>
<evidence type="ECO:0000313" key="1">
    <source>
        <dbReference type="EMBL" id="EDM26145.1"/>
    </source>
</evidence>
<dbReference type="AlphaFoldDB" id="A6DQ94"/>
<dbReference type="Proteomes" id="UP000004947">
    <property type="component" value="Unassembled WGS sequence"/>
</dbReference>
<dbReference type="EMBL" id="ABCK01000019">
    <property type="protein sequence ID" value="EDM26145.1"/>
    <property type="molecule type" value="Genomic_DNA"/>
</dbReference>
<evidence type="ECO:0000313" key="2">
    <source>
        <dbReference type="Proteomes" id="UP000004947"/>
    </source>
</evidence>
<name>A6DQ94_9BACT</name>
<proteinExistence type="predicted"/>
<protein>
    <submittedName>
        <fullName evidence="1">Uncharacterized protein</fullName>
    </submittedName>
</protein>
<dbReference type="STRING" id="313628.LNTAR_16398"/>
<keyword evidence="2" id="KW-1185">Reference proteome</keyword>
<reference evidence="1 2" key="1">
    <citation type="journal article" date="2010" name="J. Bacteriol.">
        <title>Genome sequence of Lentisphaera araneosa HTCC2155T, the type species of the order Lentisphaerales in the phylum Lentisphaerae.</title>
        <authorList>
            <person name="Thrash J.C."/>
            <person name="Cho J.C."/>
            <person name="Vergin K.L."/>
            <person name="Morris R.M."/>
            <person name="Giovannoni S.J."/>
        </authorList>
    </citation>
    <scope>NUCLEOTIDE SEQUENCE [LARGE SCALE GENOMIC DNA]</scope>
    <source>
        <strain evidence="1 2">HTCC2155</strain>
    </source>
</reference>
<accession>A6DQ94</accession>
<gene>
    <name evidence="1" type="ORF">LNTAR_16398</name>
</gene>